<feature type="region of interest" description="Disordered" evidence="1">
    <location>
        <begin position="410"/>
        <end position="473"/>
    </location>
</feature>
<protein>
    <recommendedName>
        <fullName evidence="4">CCHC-type domain-containing protein</fullName>
    </recommendedName>
</protein>
<keyword evidence="3" id="KW-1185">Reference proteome</keyword>
<name>A0A1A9UNR9_GLOAU</name>
<evidence type="ECO:0000313" key="3">
    <source>
        <dbReference type="Proteomes" id="UP000078200"/>
    </source>
</evidence>
<accession>A0A1A9UNR9</accession>
<dbReference type="Proteomes" id="UP000078200">
    <property type="component" value="Unassembled WGS sequence"/>
</dbReference>
<feature type="compositionally biased region" description="Low complexity" evidence="1">
    <location>
        <begin position="449"/>
        <end position="470"/>
    </location>
</feature>
<reference evidence="2" key="1">
    <citation type="submission" date="2020-05" db="UniProtKB">
        <authorList>
            <consortium name="EnsemblMetazoa"/>
        </authorList>
    </citation>
    <scope>IDENTIFICATION</scope>
    <source>
        <strain evidence="2">TTRI</strain>
    </source>
</reference>
<feature type="compositionally biased region" description="Basic and acidic residues" evidence="1">
    <location>
        <begin position="215"/>
        <end position="228"/>
    </location>
</feature>
<feature type="compositionally biased region" description="Basic residues" evidence="1">
    <location>
        <begin position="27"/>
        <end position="36"/>
    </location>
</feature>
<evidence type="ECO:0008006" key="4">
    <source>
        <dbReference type="Google" id="ProtNLM"/>
    </source>
</evidence>
<feature type="region of interest" description="Disordered" evidence="1">
    <location>
        <begin position="127"/>
        <end position="153"/>
    </location>
</feature>
<feature type="compositionally biased region" description="Basic and acidic residues" evidence="1">
    <location>
        <begin position="128"/>
        <end position="137"/>
    </location>
</feature>
<sequence length="538" mass="60753">MVNFSNNSGHRRGRNHNDNSDNSNKNSRNRKRRGRRPQNSMYNKPFKGSVWLGSRGNSYDKKFEKFMDIQHRDRKRDYQMNWHYNNNVPQNNVFFNQESMHSNDTMTRNEQSTEIGQKDVALVPLSPQKKEEKRDIDSVETMNAPTLEPRCHEGGAVANIKTENSNLSLNIQGEQPQIKVESRSETSSSSSSSSDSSSEEDQFSKSQIKPPSSTEKSDDFKGKDKSNDLKLCNKVPSSSSSDEKLSTSSLKKSRIPKKQEISEPQLKSMSSFPRGQSDDDIVCMGHLNNQIDLDDEEGSDSERKRPSKKCKKSKKDSACSEQCKLCDKEGHTSFQCQMICKNCSTPYHGFRTCPQLPNLNTMLQLFMEFCMQQLQHFQPNPEASLQQLQHLLNNEAPTVPIPLVSKPAMYENSSRKRKLKKSAAKQDQTAKKLKTKLKTGTIRNDESAIDASNTCSSSSSESSMSEATSKLSRKHTKALRNEIRCLNFSNFLSAPANYSNLLNSVPNFPVSSSSSSSAYNSMLLQRMFENSFGSLKNK</sequence>
<dbReference type="VEuPathDB" id="VectorBase:GAUT010584"/>
<dbReference type="AlphaFoldDB" id="A0A1A9UNR9"/>
<organism evidence="2 3">
    <name type="scientific">Glossina austeni</name>
    <name type="common">Savannah tsetse fly</name>
    <dbReference type="NCBI Taxonomy" id="7395"/>
    <lineage>
        <taxon>Eukaryota</taxon>
        <taxon>Metazoa</taxon>
        <taxon>Ecdysozoa</taxon>
        <taxon>Arthropoda</taxon>
        <taxon>Hexapoda</taxon>
        <taxon>Insecta</taxon>
        <taxon>Pterygota</taxon>
        <taxon>Neoptera</taxon>
        <taxon>Endopterygota</taxon>
        <taxon>Diptera</taxon>
        <taxon>Brachycera</taxon>
        <taxon>Muscomorpha</taxon>
        <taxon>Hippoboscoidea</taxon>
        <taxon>Glossinidae</taxon>
        <taxon>Glossina</taxon>
    </lineage>
</organism>
<feature type="compositionally biased region" description="Low complexity" evidence="1">
    <location>
        <begin position="185"/>
        <end position="196"/>
    </location>
</feature>
<proteinExistence type="predicted"/>
<dbReference type="EnsemblMetazoa" id="GAUT010584-RA">
    <property type="protein sequence ID" value="GAUT010584-PA"/>
    <property type="gene ID" value="GAUT010584"/>
</dbReference>
<evidence type="ECO:0000256" key="1">
    <source>
        <dbReference type="SAM" id="MobiDB-lite"/>
    </source>
</evidence>
<feature type="region of interest" description="Disordered" evidence="1">
    <location>
        <begin position="1"/>
        <end position="49"/>
    </location>
</feature>
<evidence type="ECO:0000313" key="2">
    <source>
        <dbReference type="EnsemblMetazoa" id="GAUT010584-PA"/>
    </source>
</evidence>
<feature type="region of interest" description="Disordered" evidence="1">
    <location>
        <begin position="167"/>
        <end position="311"/>
    </location>
</feature>
<feature type="compositionally biased region" description="Polar residues" evidence="1">
    <location>
        <begin position="265"/>
        <end position="274"/>
    </location>
</feature>